<name>A0A8J5NIS4_FUSOX</name>
<evidence type="ECO:0000313" key="4">
    <source>
        <dbReference type="Proteomes" id="UP000694050"/>
    </source>
</evidence>
<evidence type="ECO:0000313" key="3">
    <source>
        <dbReference type="EMBL" id="KAG7404933.1"/>
    </source>
</evidence>
<gene>
    <name evidence="3" type="ORF">Forpe1208_v014674</name>
</gene>
<evidence type="ECO:0000256" key="2">
    <source>
        <dbReference type="SAM" id="MobiDB-lite"/>
    </source>
</evidence>
<dbReference type="Proteomes" id="UP000694050">
    <property type="component" value="Unassembled WGS sequence"/>
</dbReference>
<sequence length="776" mass="87664">MALGLDMLSGVKIFDKNGTPYPNDELEENRPRFCIVGANGCGIKVAKAQKNVNRNQSSILAVLFWPWNDGRCCFFAGGDGNPELERQIFRKFLKVSTIVRLDDSIDLMKLDHHGSSQENIYGGELREVKSKRKMKLANMPIGLFKPENFLVTPGNLHGHPTYDVVQCLLDLLGSTTGLMKDGRPFGRVWTTRSPYWATKKAPTAKDLSVYHNQDLKEIHEKDPQAYKDPTKKELEPGMLLVVEAKEGKNLTDYQVKKLANKELENMLKSVENNKPTMAVEEEQKADLTIQEEKGKEKEGEGEEEAAASAQFDYEYVSYDDVMNLRFAAHEMWNLICDQGIVPVPQDPFFIVHFRWVDALFRPVECLGMDGNPKDYKPEPSVPPRYSQRLWDIKEAKKQKIKELLVAKPKGSEIKEQSLVIPIMKQDGLFYVEQDNNSFNDGNNQEKDQDSGINLSMFEFSVPMVQYAHQAFVEQNTFTHISQSDDSTTSLCPAASLSANENEMFSLHGLTMGDINPTLKTDSRLAIWAAKSQFTFIKGVEVGSNLKYLLGGDSEGSDEDFQAGDVEESQGEEDSATESSMEEEEDEDLALDDVWKEGDEEIDRALEELNRLEKDWQNAWKASRPTADDWMNADGAKQRIQEAVNEMKKIKKKAEESVADIDPTLFTGNVDEASRARIEKLLVMAITYRPPAVETKKKNWNGKGRKGNPGEKQKPQAKAKGINAKKQMQIKEEKKYNAKDKTTLSKREWESGKFAGSDSETLENLKSTRKKQQGTNM</sequence>
<dbReference type="EMBL" id="JAELUQ010000012">
    <property type="protein sequence ID" value="KAG7404933.1"/>
    <property type="molecule type" value="Genomic_DNA"/>
</dbReference>
<feature type="region of interest" description="Disordered" evidence="2">
    <location>
        <begin position="692"/>
        <end position="776"/>
    </location>
</feature>
<reference evidence="3" key="1">
    <citation type="submission" date="2021-04" db="EMBL/GenBank/DDBJ databases">
        <title>First draft genome resource for Brassicaceae pathogens Fusarium oxysporum f. sp. raphani and Fusarium oxysporum f. sp. rapae.</title>
        <authorList>
            <person name="Asai S."/>
        </authorList>
    </citation>
    <scope>NUCLEOTIDE SEQUENCE</scope>
    <source>
        <strain evidence="3">Tf1208</strain>
    </source>
</reference>
<comment type="caution">
    <text evidence="3">The sequence shown here is derived from an EMBL/GenBank/DDBJ whole genome shotgun (WGS) entry which is preliminary data.</text>
</comment>
<feature type="compositionally biased region" description="Basic and acidic residues" evidence="2">
    <location>
        <begin position="728"/>
        <end position="750"/>
    </location>
</feature>
<feature type="compositionally biased region" description="Basic and acidic residues" evidence="2">
    <location>
        <begin position="281"/>
        <end position="298"/>
    </location>
</feature>
<accession>A0A8J5NIS4</accession>
<protein>
    <submittedName>
        <fullName evidence="3">Uncharacterized protein</fullName>
    </submittedName>
</protein>
<feature type="region of interest" description="Disordered" evidence="2">
    <location>
        <begin position="552"/>
        <end position="588"/>
    </location>
</feature>
<feature type="compositionally biased region" description="Acidic residues" evidence="2">
    <location>
        <begin position="554"/>
        <end position="588"/>
    </location>
</feature>
<proteinExistence type="predicted"/>
<dbReference type="AlphaFoldDB" id="A0A8J5NIS4"/>
<organism evidence="3 4">
    <name type="scientific">Fusarium oxysporum f. sp. rapae</name>
    <dbReference type="NCBI Taxonomy" id="485398"/>
    <lineage>
        <taxon>Eukaryota</taxon>
        <taxon>Fungi</taxon>
        <taxon>Dikarya</taxon>
        <taxon>Ascomycota</taxon>
        <taxon>Pezizomycotina</taxon>
        <taxon>Sordariomycetes</taxon>
        <taxon>Hypocreomycetidae</taxon>
        <taxon>Hypocreales</taxon>
        <taxon>Nectriaceae</taxon>
        <taxon>Fusarium</taxon>
        <taxon>Fusarium oxysporum species complex</taxon>
    </lineage>
</organism>
<keyword evidence="1" id="KW-0175">Coiled coil</keyword>
<feature type="region of interest" description="Disordered" evidence="2">
    <location>
        <begin position="280"/>
        <end position="306"/>
    </location>
</feature>
<feature type="coiled-coil region" evidence="1">
    <location>
        <begin position="594"/>
        <end position="659"/>
    </location>
</feature>
<feature type="compositionally biased region" description="Basic residues" evidence="2">
    <location>
        <begin position="766"/>
        <end position="776"/>
    </location>
</feature>
<evidence type="ECO:0000256" key="1">
    <source>
        <dbReference type="SAM" id="Coils"/>
    </source>
</evidence>